<gene>
    <name evidence="1" type="ORF">CSSPTR1EN2_LOCUS19691</name>
</gene>
<sequence>LPSPFASRYTRMKAYGNYYRVSINTTDDTSATYNSAVASVFHQEQQSTERTRLGALQYVGILKDIILLDYGPISQPVILFKCDW</sequence>
<dbReference type="EMBL" id="OZ019898">
    <property type="protein sequence ID" value="CAK9229354.1"/>
    <property type="molecule type" value="Genomic_DNA"/>
</dbReference>
<dbReference type="Proteomes" id="UP001497512">
    <property type="component" value="Chromosome 6"/>
</dbReference>
<keyword evidence="2" id="KW-1185">Reference proteome</keyword>
<proteinExistence type="predicted"/>
<feature type="non-terminal residue" evidence="1">
    <location>
        <position position="84"/>
    </location>
</feature>
<feature type="non-terminal residue" evidence="1">
    <location>
        <position position="1"/>
    </location>
</feature>
<evidence type="ECO:0000313" key="1">
    <source>
        <dbReference type="EMBL" id="CAK9229354.1"/>
    </source>
</evidence>
<name>A0ABP0UT64_9BRYO</name>
<accession>A0ABP0UT64</accession>
<protein>
    <submittedName>
        <fullName evidence="1">Uncharacterized protein</fullName>
    </submittedName>
</protein>
<organism evidence="1 2">
    <name type="scientific">Sphagnum troendelagicum</name>
    <dbReference type="NCBI Taxonomy" id="128251"/>
    <lineage>
        <taxon>Eukaryota</taxon>
        <taxon>Viridiplantae</taxon>
        <taxon>Streptophyta</taxon>
        <taxon>Embryophyta</taxon>
        <taxon>Bryophyta</taxon>
        <taxon>Sphagnophytina</taxon>
        <taxon>Sphagnopsida</taxon>
        <taxon>Sphagnales</taxon>
        <taxon>Sphagnaceae</taxon>
        <taxon>Sphagnum</taxon>
    </lineage>
</organism>
<reference evidence="1" key="1">
    <citation type="submission" date="2024-02" db="EMBL/GenBank/DDBJ databases">
        <authorList>
            <consortium name="ELIXIR-Norway"/>
            <consortium name="Elixir Norway"/>
        </authorList>
    </citation>
    <scope>NUCLEOTIDE SEQUENCE</scope>
</reference>
<evidence type="ECO:0000313" key="2">
    <source>
        <dbReference type="Proteomes" id="UP001497512"/>
    </source>
</evidence>